<evidence type="ECO:0000313" key="1">
    <source>
        <dbReference type="EMBL" id="KIM83515.1"/>
    </source>
</evidence>
<reference evidence="1 2" key="1">
    <citation type="submission" date="2014-04" db="EMBL/GenBank/DDBJ databases">
        <authorList>
            <consortium name="DOE Joint Genome Institute"/>
            <person name="Kuo A."/>
            <person name="Tarkka M."/>
            <person name="Buscot F."/>
            <person name="Kohler A."/>
            <person name="Nagy L.G."/>
            <person name="Floudas D."/>
            <person name="Copeland A."/>
            <person name="Barry K.W."/>
            <person name="Cichocki N."/>
            <person name="Veneault-Fourrey C."/>
            <person name="LaButti K."/>
            <person name="Lindquist E.A."/>
            <person name="Lipzen A."/>
            <person name="Lundell T."/>
            <person name="Morin E."/>
            <person name="Murat C."/>
            <person name="Sun H."/>
            <person name="Tunlid A."/>
            <person name="Henrissat B."/>
            <person name="Grigoriev I.V."/>
            <person name="Hibbett D.S."/>
            <person name="Martin F."/>
            <person name="Nordberg H.P."/>
            <person name="Cantor M.N."/>
            <person name="Hua S.X."/>
        </authorList>
    </citation>
    <scope>NUCLEOTIDE SEQUENCE [LARGE SCALE GENOMIC DNA]</scope>
    <source>
        <strain evidence="1 2">F 1598</strain>
    </source>
</reference>
<dbReference type="Proteomes" id="UP000054166">
    <property type="component" value="Unassembled WGS sequence"/>
</dbReference>
<keyword evidence="2" id="KW-1185">Reference proteome</keyword>
<dbReference type="AlphaFoldDB" id="A0A0C3FGM9"/>
<name>A0A0C3FGM9_PILCF</name>
<protein>
    <submittedName>
        <fullName evidence="1">Uncharacterized protein</fullName>
    </submittedName>
</protein>
<organism evidence="1 2">
    <name type="scientific">Piloderma croceum (strain F 1598)</name>
    <dbReference type="NCBI Taxonomy" id="765440"/>
    <lineage>
        <taxon>Eukaryota</taxon>
        <taxon>Fungi</taxon>
        <taxon>Dikarya</taxon>
        <taxon>Basidiomycota</taxon>
        <taxon>Agaricomycotina</taxon>
        <taxon>Agaricomycetes</taxon>
        <taxon>Agaricomycetidae</taxon>
        <taxon>Atheliales</taxon>
        <taxon>Atheliaceae</taxon>
        <taxon>Piloderma</taxon>
    </lineage>
</organism>
<proteinExistence type="predicted"/>
<dbReference type="HOGENOM" id="CLU_2758688_0_0_1"/>
<gene>
    <name evidence="1" type="ORF">PILCRDRAFT_819136</name>
</gene>
<evidence type="ECO:0000313" key="2">
    <source>
        <dbReference type="Proteomes" id="UP000054166"/>
    </source>
</evidence>
<reference evidence="2" key="2">
    <citation type="submission" date="2015-01" db="EMBL/GenBank/DDBJ databases">
        <title>Evolutionary Origins and Diversification of the Mycorrhizal Mutualists.</title>
        <authorList>
            <consortium name="DOE Joint Genome Institute"/>
            <consortium name="Mycorrhizal Genomics Consortium"/>
            <person name="Kohler A."/>
            <person name="Kuo A."/>
            <person name="Nagy L.G."/>
            <person name="Floudas D."/>
            <person name="Copeland A."/>
            <person name="Barry K.W."/>
            <person name="Cichocki N."/>
            <person name="Veneault-Fourrey C."/>
            <person name="LaButti K."/>
            <person name="Lindquist E.A."/>
            <person name="Lipzen A."/>
            <person name="Lundell T."/>
            <person name="Morin E."/>
            <person name="Murat C."/>
            <person name="Riley R."/>
            <person name="Ohm R."/>
            <person name="Sun H."/>
            <person name="Tunlid A."/>
            <person name="Henrissat B."/>
            <person name="Grigoriev I.V."/>
            <person name="Hibbett D.S."/>
            <person name="Martin F."/>
        </authorList>
    </citation>
    <scope>NUCLEOTIDE SEQUENCE [LARGE SCALE GENOMIC DNA]</scope>
    <source>
        <strain evidence="2">F 1598</strain>
    </source>
</reference>
<sequence length="70" mass="7910">MSTVYATARILFHYCPITVFVPEPCRPSSQLNLLVSPPSGLDSVRLKPPLRFSHSETPPSVSRVYIRKRI</sequence>
<dbReference type="InParanoid" id="A0A0C3FGM9"/>
<dbReference type="EMBL" id="KN832990">
    <property type="protein sequence ID" value="KIM83515.1"/>
    <property type="molecule type" value="Genomic_DNA"/>
</dbReference>
<accession>A0A0C3FGM9</accession>